<dbReference type="STRING" id="344612.A1CCJ8"/>
<dbReference type="Proteomes" id="UP000006701">
    <property type="component" value="Unassembled WGS sequence"/>
</dbReference>
<evidence type="ECO:0000313" key="3">
    <source>
        <dbReference type="Proteomes" id="UP000006701"/>
    </source>
</evidence>
<dbReference type="KEGG" id="act:ACLA_062180"/>
<evidence type="ECO:0008006" key="4">
    <source>
        <dbReference type="Google" id="ProtNLM"/>
    </source>
</evidence>
<feature type="compositionally biased region" description="Acidic residues" evidence="1">
    <location>
        <begin position="339"/>
        <end position="356"/>
    </location>
</feature>
<dbReference type="EMBL" id="DS027050">
    <property type="protein sequence ID" value="EAW12255.1"/>
    <property type="molecule type" value="Genomic_DNA"/>
</dbReference>
<evidence type="ECO:0000256" key="1">
    <source>
        <dbReference type="SAM" id="MobiDB-lite"/>
    </source>
</evidence>
<dbReference type="HOGENOM" id="CLU_771528_0_0_1"/>
<accession>A1CCJ8</accession>
<dbReference type="OrthoDB" id="5275938at2759"/>
<name>A1CCJ8_ASPCL</name>
<keyword evidence="3" id="KW-1185">Reference proteome</keyword>
<feature type="region of interest" description="Disordered" evidence="1">
    <location>
        <begin position="338"/>
        <end position="357"/>
    </location>
</feature>
<dbReference type="OMA" id="PERHDIA"/>
<organism evidence="2 3">
    <name type="scientific">Aspergillus clavatus (strain ATCC 1007 / CBS 513.65 / DSM 816 / NCTC 3887 / NRRL 1 / QM 1276 / 107)</name>
    <dbReference type="NCBI Taxonomy" id="344612"/>
    <lineage>
        <taxon>Eukaryota</taxon>
        <taxon>Fungi</taxon>
        <taxon>Dikarya</taxon>
        <taxon>Ascomycota</taxon>
        <taxon>Pezizomycotina</taxon>
        <taxon>Eurotiomycetes</taxon>
        <taxon>Eurotiomycetidae</taxon>
        <taxon>Eurotiales</taxon>
        <taxon>Aspergillaceae</taxon>
        <taxon>Aspergillus</taxon>
        <taxon>Aspergillus subgen. Fumigati</taxon>
    </lineage>
</organism>
<proteinExistence type="predicted"/>
<reference evidence="2 3" key="1">
    <citation type="journal article" date="2008" name="PLoS Genet.">
        <title>Genomic islands in the pathogenic filamentous fungus Aspergillus fumigatus.</title>
        <authorList>
            <person name="Fedorova N.D."/>
            <person name="Khaldi N."/>
            <person name="Joardar V.S."/>
            <person name="Maiti R."/>
            <person name="Amedeo P."/>
            <person name="Anderson M.J."/>
            <person name="Crabtree J."/>
            <person name="Silva J.C."/>
            <person name="Badger J.H."/>
            <person name="Albarraq A."/>
            <person name="Angiuoli S."/>
            <person name="Bussey H."/>
            <person name="Bowyer P."/>
            <person name="Cotty P.J."/>
            <person name="Dyer P.S."/>
            <person name="Egan A."/>
            <person name="Galens K."/>
            <person name="Fraser-Liggett C.M."/>
            <person name="Haas B.J."/>
            <person name="Inman J.M."/>
            <person name="Kent R."/>
            <person name="Lemieux S."/>
            <person name="Malavazi I."/>
            <person name="Orvis J."/>
            <person name="Roemer T."/>
            <person name="Ronning C.M."/>
            <person name="Sundaram J.P."/>
            <person name="Sutton G."/>
            <person name="Turner G."/>
            <person name="Venter J.C."/>
            <person name="White O.R."/>
            <person name="Whitty B.R."/>
            <person name="Youngman P."/>
            <person name="Wolfe K.H."/>
            <person name="Goldman G.H."/>
            <person name="Wortman J.R."/>
            <person name="Jiang B."/>
            <person name="Denning D.W."/>
            <person name="Nierman W.C."/>
        </authorList>
    </citation>
    <scope>NUCLEOTIDE SEQUENCE [LARGE SCALE GENOMIC DNA]</scope>
    <source>
        <strain evidence="3">ATCC 1007 / CBS 513.65 / DSM 816 / NCTC 3887 / NRRL 1</strain>
    </source>
</reference>
<protein>
    <recommendedName>
        <fullName evidence="4">BTB domain-containing protein</fullName>
    </recommendedName>
</protein>
<dbReference type="GeneID" id="4705941"/>
<gene>
    <name evidence="2" type="ORF">ACLA_062180</name>
</gene>
<dbReference type="AlphaFoldDB" id="A1CCJ8"/>
<evidence type="ECO:0000313" key="2">
    <source>
        <dbReference type="EMBL" id="EAW12255.1"/>
    </source>
</evidence>
<dbReference type="VEuPathDB" id="FungiDB:ACLA_062180"/>
<dbReference type="RefSeq" id="XP_001273681.1">
    <property type="nucleotide sequence ID" value="XM_001273680.1"/>
</dbReference>
<sequence length="376" mass="42678">MATIQEVSNDSPQCHNIAPEGDLLLIFKYHTPPVQMRVSQEVVTRASRYFWEGLAQPTLDKSSDTGVREVIANAFDPEAMLILMNLAHGRAKNCPRRMNIELLHKVAMQAWIFGMLPILRDPCRLWVNNVMMLPGQFNSMQVAVWMLNIMLILNLKVQFKSLTRLLVTNCSTKRFVVPGTLLAPRMFDEIRAKKVELCEVMGDVIFYTIAGFLKKEHTMCSKECDVQLLYDLQGVLQEAQTAATKPSRLPPLLERVRENRILWHIVNPVPGRDHGMTWCVLTLEESIIAIQEKLAAATGFELADWRPEPIHHDINWSSEQPEEPYLGLPWPYTGKFDLDWDGPEGPEGPNESDESFSADAAQALAAMSLSDHLMEW</sequence>